<keyword evidence="4" id="KW-1185">Reference proteome</keyword>
<dbReference type="PANTHER" id="PTHR43736">
    <property type="entry name" value="ADP-RIBOSE PYROPHOSPHATASE"/>
    <property type="match status" value="1"/>
</dbReference>
<organism evidence="3 4">
    <name type="scientific">Alteribacter lacisalsi</name>
    <dbReference type="NCBI Taxonomy" id="2045244"/>
    <lineage>
        <taxon>Bacteria</taxon>
        <taxon>Bacillati</taxon>
        <taxon>Bacillota</taxon>
        <taxon>Bacilli</taxon>
        <taxon>Bacillales</taxon>
        <taxon>Bacillaceae</taxon>
        <taxon>Alteribacter</taxon>
    </lineage>
</organism>
<name>A0A2W0HN22_9BACI</name>
<accession>A0A2W0HN22</accession>
<dbReference type="SUPFAM" id="SSF55811">
    <property type="entry name" value="Nudix"/>
    <property type="match status" value="1"/>
</dbReference>
<dbReference type="CDD" id="cd02883">
    <property type="entry name" value="NUDIX_Hydrolase"/>
    <property type="match status" value="1"/>
</dbReference>
<evidence type="ECO:0000256" key="1">
    <source>
        <dbReference type="ARBA" id="ARBA00005582"/>
    </source>
</evidence>
<dbReference type="RefSeq" id="WP_110518151.1">
    <property type="nucleotide sequence ID" value="NZ_PDOF01000001.1"/>
</dbReference>
<dbReference type="InterPro" id="IPR000086">
    <property type="entry name" value="NUDIX_hydrolase_dom"/>
</dbReference>
<dbReference type="InterPro" id="IPR015797">
    <property type="entry name" value="NUDIX_hydrolase-like_dom_sf"/>
</dbReference>
<proteinExistence type="inferred from homology"/>
<dbReference type="Proteomes" id="UP000248066">
    <property type="component" value="Unassembled WGS sequence"/>
</dbReference>
<dbReference type="Gene3D" id="3.90.79.10">
    <property type="entry name" value="Nucleoside Triphosphate Pyrophosphohydrolase"/>
    <property type="match status" value="1"/>
</dbReference>
<reference evidence="3 4" key="1">
    <citation type="submission" date="2017-10" db="EMBL/GenBank/DDBJ databases">
        <title>Bacillus sp. nov., a halophilic bacterium isolated from a Yangshapao Lake.</title>
        <authorList>
            <person name="Wang H."/>
        </authorList>
    </citation>
    <scope>NUCLEOTIDE SEQUENCE [LARGE SCALE GENOMIC DNA]</scope>
    <source>
        <strain evidence="3 4">YSP-3</strain>
    </source>
</reference>
<evidence type="ECO:0000313" key="3">
    <source>
        <dbReference type="EMBL" id="PYZ98279.1"/>
    </source>
</evidence>
<dbReference type="Pfam" id="PF00293">
    <property type="entry name" value="NUDIX"/>
    <property type="match status" value="1"/>
</dbReference>
<comment type="similarity">
    <text evidence="1">Belongs to the Nudix hydrolase family.</text>
</comment>
<comment type="caution">
    <text evidence="3">The sequence shown here is derived from an EMBL/GenBank/DDBJ whole genome shotgun (WGS) entry which is preliminary data.</text>
</comment>
<gene>
    <name evidence="3" type="ORF">CR205_06690</name>
</gene>
<dbReference type="EMBL" id="PDOF01000001">
    <property type="protein sequence ID" value="PYZ98279.1"/>
    <property type="molecule type" value="Genomic_DNA"/>
</dbReference>
<dbReference type="AlphaFoldDB" id="A0A2W0HN22"/>
<dbReference type="OrthoDB" id="3531896at2"/>
<evidence type="ECO:0000313" key="4">
    <source>
        <dbReference type="Proteomes" id="UP000248066"/>
    </source>
</evidence>
<dbReference type="PANTHER" id="PTHR43736:SF1">
    <property type="entry name" value="DIHYDRONEOPTERIN TRIPHOSPHATE DIPHOSPHATASE"/>
    <property type="match status" value="1"/>
</dbReference>
<sequence length="147" mass="16523">MFIVNVEGAVTDGSRWLMIRRSEKEEHAPGMIALPGGKTEVEGNTTDILERTVRREIEEETGVIVSDNMRYIHNTSFVTAAGIHVINIVFLCRYESGEAKVIDSYEAAEVMWMTTEDILSDSAIEIWPKNSIHLAERTLESCKEGSF</sequence>
<dbReference type="PROSITE" id="PS51462">
    <property type="entry name" value="NUDIX"/>
    <property type="match status" value="1"/>
</dbReference>
<evidence type="ECO:0000259" key="2">
    <source>
        <dbReference type="PROSITE" id="PS51462"/>
    </source>
</evidence>
<protein>
    <submittedName>
        <fullName evidence="3">DNA mismatch repair protein MutT</fullName>
    </submittedName>
</protein>
<feature type="domain" description="Nudix hydrolase" evidence="2">
    <location>
        <begin position="1"/>
        <end position="140"/>
    </location>
</feature>